<dbReference type="InterPro" id="IPR018644">
    <property type="entry name" value="DUF2071"/>
</dbReference>
<dbReference type="Gene3D" id="2.40.400.10">
    <property type="entry name" value="Acetoacetate decarboxylase-like"/>
    <property type="match status" value="1"/>
</dbReference>
<dbReference type="SUPFAM" id="SSF160104">
    <property type="entry name" value="Acetoacetate decarboxylase-like"/>
    <property type="match status" value="1"/>
</dbReference>
<dbReference type="Pfam" id="PF09844">
    <property type="entry name" value="DUF2071"/>
    <property type="match status" value="1"/>
</dbReference>
<sequence>MDAVDDVVEPISVTTPRRVGRGVLAQWWRDLTFVHWAVEPAAVAGLLPAGTRPDVLGGATYVGLVPFRMDRVRPFGGPAVPYFGSFCETNVRLYSVDAAGRRGVVFRSLDAARLVPALAGRLGFSLPYRWSSMSLRRDGDLLTYRCRTRWHHTESTLAVRTGPPIGRPTTLEQFLTARWGLHVSWHGRTLYVPNDHPQWPLHRATLLHLSDELAPAAGVPVSGEPVSVLFSPGVPARFGAPRRVR</sequence>
<organism evidence="1 2">
    <name type="scientific">Amycolatopsis saalfeldensis</name>
    <dbReference type="NCBI Taxonomy" id="394193"/>
    <lineage>
        <taxon>Bacteria</taxon>
        <taxon>Bacillati</taxon>
        <taxon>Actinomycetota</taxon>
        <taxon>Actinomycetes</taxon>
        <taxon>Pseudonocardiales</taxon>
        <taxon>Pseudonocardiaceae</taxon>
        <taxon>Amycolatopsis</taxon>
    </lineage>
</organism>
<proteinExistence type="predicted"/>
<name>A0A1H8UNF6_9PSEU</name>
<dbReference type="EMBL" id="FOEF01000003">
    <property type="protein sequence ID" value="SEP04729.1"/>
    <property type="molecule type" value="Genomic_DNA"/>
</dbReference>
<protein>
    <recommendedName>
        <fullName evidence="3">DUF2071 domain-containing protein</fullName>
    </recommendedName>
</protein>
<keyword evidence="2" id="KW-1185">Reference proteome</keyword>
<dbReference type="Proteomes" id="UP000198582">
    <property type="component" value="Unassembled WGS sequence"/>
</dbReference>
<accession>A0A1H8UNF6</accession>
<dbReference type="InterPro" id="IPR023375">
    <property type="entry name" value="ADC_dom_sf"/>
</dbReference>
<reference evidence="1 2" key="1">
    <citation type="submission" date="2016-10" db="EMBL/GenBank/DDBJ databases">
        <authorList>
            <person name="de Groot N.N."/>
        </authorList>
    </citation>
    <scope>NUCLEOTIDE SEQUENCE [LARGE SCALE GENOMIC DNA]</scope>
    <source>
        <strain evidence="1 2">DSM 44993</strain>
    </source>
</reference>
<dbReference type="AlphaFoldDB" id="A0A1H8UNF6"/>
<dbReference type="PANTHER" id="PTHR39186:SF1">
    <property type="entry name" value="DUF2071 DOMAIN-CONTAINING PROTEIN"/>
    <property type="match status" value="1"/>
</dbReference>
<dbReference type="PANTHER" id="PTHR39186">
    <property type="entry name" value="DUF2071 FAMILY PROTEIN"/>
    <property type="match status" value="1"/>
</dbReference>
<evidence type="ECO:0000313" key="1">
    <source>
        <dbReference type="EMBL" id="SEP04729.1"/>
    </source>
</evidence>
<gene>
    <name evidence="1" type="ORF">SAMN04489732_103377</name>
</gene>
<evidence type="ECO:0000313" key="2">
    <source>
        <dbReference type="Proteomes" id="UP000198582"/>
    </source>
</evidence>
<evidence type="ECO:0008006" key="3">
    <source>
        <dbReference type="Google" id="ProtNLM"/>
    </source>
</evidence>